<dbReference type="EMBL" id="JAZGQO010000006">
    <property type="protein sequence ID" value="KAK6184670.1"/>
    <property type="molecule type" value="Genomic_DNA"/>
</dbReference>
<dbReference type="Proteomes" id="UP001347796">
    <property type="component" value="Unassembled WGS sequence"/>
</dbReference>
<organism evidence="4 5">
    <name type="scientific">Patella caerulea</name>
    <name type="common">Rayed Mediterranean limpet</name>
    <dbReference type="NCBI Taxonomy" id="87958"/>
    <lineage>
        <taxon>Eukaryota</taxon>
        <taxon>Metazoa</taxon>
        <taxon>Spiralia</taxon>
        <taxon>Lophotrochozoa</taxon>
        <taxon>Mollusca</taxon>
        <taxon>Gastropoda</taxon>
        <taxon>Patellogastropoda</taxon>
        <taxon>Patelloidea</taxon>
        <taxon>Patellidae</taxon>
        <taxon>Patella</taxon>
    </lineage>
</organism>
<dbReference type="InterPro" id="IPR004302">
    <property type="entry name" value="Cellulose/chitin-bd_N"/>
</dbReference>
<dbReference type="PANTHER" id="PTHR21113">
    <property type="entry name" value="AGAP001705-PA"/>
    <property type="match status" value="1"/>
</dbReference>
<feature type="signal peptide" evidence="2">
    <location>
        <begin position="1"/>
        <end position="19"/>
    </location>
</feature>
<feature type="compositionally biased region" description="Low complexity" evidence="1">
    <location>
        <begin position="231"/>
        <end position="245"/>
    </location>
</feature>
<protein>
    <recommendedName>
        <fullName evidence="3">Chitin-binding type-4 domain-containing protein</fullName>
    </recommendedName>
</protein>
<evidence type="ECO:0000256" key="2">
    <source>
        <dbReference type="SAM" id="SignalP"/>
    </source>
</evidence>
<keyword evidence="5" id="KW-1185">Reference proteome</keyword>
<evidence type="ECO:0000313" key="5">
    <source>
        <dbReference type="Proteomes" id="UP001347796"/>
    </source>
</evidence>
<evidence type="ECO:0000313" key="4">
    <source>
        <dbReference type="EMBL" id="KAK6184670.1"/>
    </source>
</evidence>
<keyword evidence="2" id="KW-0732">Signal</keyword>
<feature type="chain" id="PRO_5042855554" description="Chitin-binding type-4 domain-containing protein" evidence="2">
    <location>
        <begin position="20"/>
        <end position="301"/>
    </location>
</feature>
<evidence type="ECO:0000259" key="3">
    <source>
        <dbReference type="Pfam" id="PF03067"/>
    </source>
</evidence>
<evidence type="ECO:0000256" key="1">
    <source>
        <dbReference type="SAM" id="MobiDB-lite"/>
    </source>
</evidence>
<gene>
    <name evidence="4" type="ORF">SNE40_007098</name>
</gene>
<accession>A0AAN8JYY2</accession>
<sequence>MGWHLQIFLFLMLSAYVSGHARLSQPPSRSYMWRVGYDTPINYNDNQLNCGGAGKQWSEFGGKCGICGDAWDQKLPRDHEAGGKYGLGIIVEEYKSGSIVEVVVDVTANHKGYFEFRLCPTNDPKKTATKKCLDKYLLPQTNGDRRFNLSRDNGIFTLKLQLPKYLTCKHCVLQWTYHTGNSFGCWDKLDPESCCVGCGPVQEEFYSCADVAITYTGNTGLKVMPEKNPKPTQTTTSYAPTSTTTKRFKTPPKRTTTETVIIDENDIPESADQCFFFCLKTCNPTGKCPKYCKNCWLYPRE</sequence>
<comment type="caution">
    <text evidence="4">The sequence shown here is derived from an EMBL/GenBank/DDBJ whole genome shotgun (WGS) entry which is preliminary data.</text>
</comment>
<feature type="domain" description="Chitin-binding type-4" evidence="3">
    <location>
        <begin position="20"/>
        <end position="211"/>
    </location>
</feature>
<dbReference type="PANTHER" id="PTHR21113:SF4">
    <property type="entry name" value="CHITIN-BINDING TYPE-4 DOMAIN-CONTAINING PROTEIN"/>
    <property type="match status" value="1"/>
</dbReference>
<dbReference type="Pfam" id="PF03067">
    <property type="entry name" value="LPMO_10"/>
    <property type="match status" value="1"/>
</dbReference>
<proteinExistence type="predicted"/>
<name>A0AAN8JYY2_PATCE</name>
<feature type="region of interest" description="Disordered" evidence="1">
    <location>
        <begin position="224"/>
        <end position="255"/>
    </location>
</feature>
<reference evidence="4 5" key="1">
    <citation type="submission" date="2024-01" db="EMBL/GenBank/DDBJ databases">
        <title>The genome of the rayed Mediterranean limpet Patella caerulea (Linnaeus, 1758).</title>
        <authorList>
            <person name="Anh-Thu Weber A."/>
            <person name="Halstead-Nussloch G."/>
        </authorList>
    </citation>
    <scope>NUCLEOTIDE SEQUENCE [LARGE SCALE GENOMIC DNA]</scope>
    <source>
        <strain evidence="4">AATW-2023a</strain>
        <tissue evidence="4">Whole specimen</tissue>
    </source>
</reference>
<dbReference type="AlphaFoldDB" id="A0AAN8JYY2"/>